<name>A0AA41Z8R2_9SPHN</name>
<evidence type="ECO:0000313" key="3">
    <source>
        <dbReference type="Proteomes" id="UP001165565"/>
    </source>
</evidence>
<dbReference type="InterPro" id="IPR001387">
    <property type="entry name" value="Cro/C1-type_HTH"/>
</dbReference>
<dbReference type="Gene3D" id="1.10.260.40">
    <property type="entry name" value="lambda repressor-like DNA-binding domains"/>
    <property type="match status" value="1"/>
</dbReference>
<evidence type="ECO:0000313" key="2">
    <source>
        <dbReference type="EMBL" id="MCW6536032.1"/>
    </source>
</evidence>
<evidence type="ECO:0000259" key="1">
    <source>
        <dbReference type="SMART" id="SM00530"/>
    </source>
</evidence>
<dbReference type="CDD" id="cd00093">
    <property type="entry name" value="HTH_XRE"/>
    <property type="match status" value="1"/>
</dbReference>
<dbReference type="GO" id="GO:0003677">
    <property type="term" value="F:DNA binding"/>
    <property type="evidence" value="ECO:0007669"/>
    <property type="project" value="InterPro"/>
</dbReference>
<proteinExistence type="predicted"/>
<keyword evidence="3" id="KW-1185">Reference proteome</keyword>
<reference evidence="2" key="1">
    <citation type="submission" date="2022-06" db="EMBL/GenBank/DDBJ databases">
        <title>Sphingomonas sp. nov. isolated from rhizosphere soil of tomato.</title>
        <authorList>
            <person name="Dong H."/>
            <person name="Gao R."/>
        </authorList>
    </citation>
    <scope>NUCLEOTIDE SEQUENCE</scope>
    <source>
        <strain evidence="2">MMSM24</strain>
    </source>
</reference>
<dbReference type="InterPro" id="IPR010982">
    <property type="entry name" value="Lambda_DNA-bd_dom_sf"/>
</dbReference>
<dbReference type="AlphaFoldDB" id="A0AA41Z8R2"/>
<sequence>MIAGFLYNTVALRGELLPVFGSLPGEQPMPLERSQAADGEILSLIKELSGKLIERRRRREHVSQQHLARAVGCSERWLREIEAGIASATLDDHIRCAHSLEMTSSHLFMPLLAAEHGRPVPRELLLRDDLWEFEQEVLAVVERYQAAAVSRFQRRSGA</sequence>
<dbReference type="SUPFAM" id="SSF47413">
    <property type="entry name" value="lambda repressor-like DNA-binding domains"/>
    <property type="match status" value="1"/>
</dbReference>
<dbReference type="EMBL" id="JANFAV010000010">
    <property type="protein sequence ID" value="MCW6536032.1"/>
    <property type="molecule type" value="Genomic_DNA"/>
</dbReference>
<comment type="caution">
    <text evidence="2">The sequence shown here is derived from an EMBL/GenBank/DDBJ whole genome shotgun (WGS) entry which is preliminary data.</text>
</comment>
<gene>
    <name evidence="2" type="ORF">NEE01_14720</name>
</gene>
<dbReference type="Proteomes" id="UP001165565">
    <property type="component" value="Unassembled WGS sequence"/>
</dbReference>
<dbReference type="SMART" id="SM00530">
    <property type="entry name" value="HTH_XRE"/>
    <property type="match status" value="1"/>
</dbReference>
<accession>A0AA41Z8R2</accession>
<organism evidence="2 3">
    <name type="scientific">Sphingomonas lycopersici</name>
    <dbReference type="NCBI Taxonomy" id="2951807"/>
    <lineage>
        <taxon>Bacteria</taxon>
        <taxon>Pseudomonadati</taxon>
        <taxon>Pseudomonadota</taxon>
        <taxon>Alphaproteobacteria</taxon>
        <taxon>Sphingomonadales</taxon>
        <taxon>Sphingomonadaceae</taxon>
        <taxon>Sphingomonas</taxon>
    </lineage>
</organism>
<protein>
    <submittedName>
        <fullName evidence="2">Helix-turn-helix transcriptional regulator</fullName>
    </submittedName>
</protein>
<feature type="domain" description="HTH cro/C1-type" evidence="1">
    <location>
        <begin position="52"/>
        <end position="107"/>
    </location>
</feature>